<accession>A0ACC2DH22</accession>
<evidence type="ECO:0000313" key="2">
    <source>
        <dbReference type="Proteomes" id="UP001162992"/>
    </source>
</evidence>
<reference evidence="2" key="1">
    <citation type="journal article" date="2024" name="Proc. Natl. Acad. Sci. U.S.A.">
        <title>Extraordinary preservation of gene collinearity over three hundred million years revealed in homosporous lycophytes.</title>
        <authorList>
            <person name="Li C."/>
            <person name="Wickell D."/>
            <person name="Kuo L.Y."/>
            <person name="Chen X."/>
            <person name="Nie B."/>
            <person name="Liao X."/>
            <person name="Peng D."/>
            <person name="Ji J."/>
            <person name="Jenkins J."/>
            <person name="Williams M."/>
            <person name="Shu S."/>
            <person name="Plott C."/>
            <person name="Barry K."/>
            <person name="Rajasekar S."/>
            <person name="Grimwood J."/>
            <person name="Han X."/>
            <person name="Sun S."/>
            <person name="Hou Z."/>
            <person name="He W."/>
            <person name="Dai G."/>
            <person name="Sun C."/>
            <person name="Schmutz J."/>
            <person name="Leebens-Mack J.H."/>
            <person name="Li F.W."/>
            <person name="Wang L."/>
        </authorList>
    </citation>
    <scope>NUCLEOTIDE SEQUENCE [LARGE SCALE GENOMIC DNA]</scope>
    <source>
        <strain evidence="2">cv. PW_Plant_1</strain>
    </source>
</reference>
<evidence type="ECO:0000313" key="1">
    <source>
        <dbReference type="EMBL" id="KAJ7553603.1"/>
    </source>
</evidence>
<dbReference type="EMBL" id="CM055097">
    <property type="protein sequence ID" value="KAJ7553603.1"/>
    <property type="molecule type" value="Genomic_DNA"/>
</dbReference>
<keyword evidence="2" id="KW-1185">Reference proteome</keyword>
<proteinExistence type="predicted"/>
<protein>
    <submittedName>
        <fullName evidence="1">Uncharacterized protein</fullName>
    </submittedName>
</protein>
<comment type="caution">
    <text evidence="1">The sequence shown here is derived from an EMBL/GenBank/DDBJ whole genome shotgun (WGS) entry which is preliminary data.</text>
</comment>
<dbReference type="Proteomes" id="UP001162992">
    <property type="component" value="Chromosome 6"/>
</dbReference>
<organism evidence="1 2">
    <name type="scientific">Diphasiastrum complanatum</name>
    <name type="common">Issler's clubmoss</name>
    <name type="synonym">Lycopodium complanatum</name>
    <dbReference type="NCBI Taxonomy" id="34168"/>
    <lineage>
        <taxon>Eukaryota</taxon>
        <taxon>Viridiplantae</taxon>
        <taxon>Streptophyta</taxon>
        <taxon>Embryophyta</taxon>
        <taxon>Tracheophyta</taxon>
        <taxon>Lycopodiopsida</taxon>
        <taxon>Lycopodiales</taxon>
        <taxon>Lycopodiaceae</taxon>
        <taxon>Lycopodioideae</taxon>
        <taxon>Diphasiastrum</taxon>
    </lineage>
</organism>
<gene>
    <name evidence="1" type="ORF">O6H91_06G105000</name>
</gene>
<name>A0ACC2DH22_DIPCM</name>
<sequence length="794" mass="88006">MMSVDNWLGFSLSPHPRFDAPDSSQQQSSITSLSMVPTKVSESSIGYDGSSDCYGVSEGNVPSPEMPEIPPNTGTASLCIMEALNQAHTGDPAWPLSGMAPSRGFHVAAAVHPEQMLATPYPRPKSNNEHNCDAHTEYAMVQAKKEPEAPKLEDFLGGVSLGGRYAERDHPQQRNMEEMYYAPGSHSHVSLSRQNSQTNVTRLYPFRDVQAHFHQEEVTDTALQSPVYEASYGQSQHREANVCMEMVNNRPIHAQNLLHEAFGTTGHEHLFSDCILQVPPGSSAAVAAENGSMIGISALKTWLRQHQNNAENADTSSSNSSKNDCTTIANLQSLALSMSPVSQSSSIAAPQMVNAVSSPTESKKRLASKAAAKAPSQRKSIDTFGQRTSIYRGVTRHRWTGRYEAHLWDNSCKKEGQTRKGRQVYLGGYDKEEKAARAYDLAALKYWGPTTTINFPLSNYEKELEEMKSMTRQEYVASLRRKSSGFSRGASIYRGVTRHHQQGRWQARIGRVAGNKDLYLGTFSTQEEAAEAYDIAAIKFRGISAVTNFDISRYDVKRICSSPSLLLGDTARRTKEIEVCDTSDDQTQHSQRSKENRLLQTVPLQSDLSHKDVEDWQNVAPLQSREMQQQEQHKSWYDQGQQQYLPDHVAHSYQNFLQPTSMPPAVLRNLIGLDTSLSCDTACSNGILNNMSATNQTLVTNSAYSVTPESPTRSVSQNVEGNSKQAAFDRILQGDPIRGSYQLYLSQTQPPTMIKSAYENNMLGSVMTPAMQNIHGRPHLASAHMPIFAVWNET</sequence>